<evidence type="ECO:0000313" key="17">
    <source>
        <dbReference type="EMBL" id="CAJ2500887.1"/>
    </source>
</evidence>
<keyword evidence="7" id="KW-0808">Transferase</keyword>
<evidence type="ECO:0000313" key="18">
    <source>
        <dbReference type="Proteomes" id="UP001295740"/>
    </source>
</evidence>
<comment type="pathway">
    <text evidence="5">Protein modification; protein ubiquitination.</text>
</comment>
<keyword evidence="9" id="KW-0967">Endosome</keyword>
<keyword evidence="18" id="KW-1185">Reference proteome</keyword>
<reference evidence="17" key="1">
    <citation type="submission" date="2023-10" db="EMBL/GenBank/DDBJ databases">
        <authorList>
            <person name="Hackl T."/>
        </authorList>
    </citation>
    <scope>NUCLEOTIDE SEQUENCE</scope>
</reference>
<evidence type="ECO:0000256" key="2">
    <source>
        <dbReference type="ARBA" id="ARBA00004170"/>
    </source>
</evidence>
<evidence type="ECO:0000256" key="10">
    <source>
        <dbReference type="ARBA" id="ARBA00022786"/>
    </source>
</evidence>
<dbReference type="CDD" id="cd16489">
    <property type="entry name" value="mRING-CH-C4HC2H_ZNRF"/>
    <property type="match status" value="1"/>
</dbReference>
<dbReference type="GO" id="GO:0005768">
    <property type="term" value="C:endosome"/>
    <property type="evidence" value="ECO:0007669"/>
    <property type="project" value="UniProtKB-SubCell"/>
</dbReference>
<dbReference type="GO" id="GO:0070936">
    <property type="term" value="P:protein K48-linked ubiquitination"/>
    <property type="evidence" value="ECO:0007669"/>
    <property type="project" value="TreeGrafter"/>
</dbReference>
<dbReference type="PANTHER" id="PTHR46661:SF4">
    <property type="entry name" value="RING-TYPE DOMAIN-CONTAINING PROTEIN"/>
    <property type="match status" value="1"/>
</dbReference>
<keyword evidence="14" id="KW-0863">Zinc-finger</keyword>
<evidence type="ECO:0000256" key="4">
    <source>
        <dbReference type="ARBA" id="ARBA00004371"/>
    </source>
</evidence>
<comment type="catalytic activity">
    <reaction evidence="1">
        <text>S-ubiquitinyl-[E2 ubiquitin-conjugating enzyme]-L-cysteine + [acceptor protein]-L-lysine = [E2 ubiquitin-conjugating enzyme]-L-cysteine + N(6)-ubiquitinyl-[acceptor protein]-L-lysine.</text>
        <dbReference type="EC" id="2.3.2.27"/>
    </reaction>
</comment>
<dbReference type="Gene3D" id="3.30.40.10">
    <property type="entry name" value="Zinc/RING finger domain, C3HC4 (zinc finger)"/>
    <property type="match status" value="1"/>
</dbReference>
<name>A0AAI8VA46_9PEZI</name>
<evidence type="ECO:0000256" key="11">
    <source>
        <dbReference type="ARBA" id="ARBA00023136"/>
    </source>
</evidence>
<dbReference type="SUPFAM" id="SSF57850">
    <property type="entry name" value="RING/U-box"/>
    <property type="match status" value="1"/>
</dbReference>
<accession>A0AAI8VA46</accession>
<dbReference type="InterPro" id="IPR051878">
    <property type="entry name" value="ZNRF_ubiq-protein_ligase"/>
</dbReference>
<dbReference type="EC" id="2.3.2.27" evidence="6"/>
<dbReference type="Pfam" id="PF13639">
    <property type="entry name" value="zf-RING_2"/>
    <property type="match status" value="1"/>
</dbReference>
<feature type="compositionally biased region" description="Basic and acidic residues" evidence="15">
    <location>
        <begin position="13"/>
        <end position="22"/>
    </location>
</feature>
<evidence type="ECO:0000256" key="8">
    <source>
        <dbReference type="ARBA" id="ARBA00022707"/>
    </source>
</evidence>
<comment type="subcellular location">
    <subcellularLocation>
        <location evidence="3">Endosome</location>
    </subcellularLocation>
    <subcellularLocation>
        <location evidence="4">Lysosome</location>
    </subcellularLocation>
    <subcellularLocation>
        <location evidence="2">Membrane</location>
        <topology evidence="2">Peripheral membrane protein</topology>
    </subcellularLocation>
</comment>
<evidence type="ECO:0000256" key="5">
    <source>
        <dbReference type="ARBA" id="ARBA00004906"/>
    </source>
</evidence>
<comment type="caution">
    <text evidence="17">The sequence shown here is derived from an EMBL/GenBank/DDBJ whole genome shotgun (WGS) entry which is preliminary data.</text>
</comment>
<keyword evidence="10" id="KW-0833">Ubl conjugation pathway</keyword>
<keyword evidence="14" id="KW-0862">Zinc</keyword>
<dbReference type="PANTHER" id="PTHR46661">
    <property type="entry name" value="E3 UBIQUITIN-PROTEIN LIGASE ZNRF1-LIKE PROTEIN"/>
    <property type="match status" value="1"/>
</dbReference>
<dbReference type="Proteomes" id="UP001295740">
    <property type="component" value="Unassembled WGS sequence"/>
</dbReference>
<sequence>MSSAEGGGPSPHRLGEDDHGVSDAESASSYIGTGAPDTPRDESGALASNTMHIAELRDGASGQDTRPQQADEHPTLLGETPAAPPQPETGSERVATPPVSGVTLREALGYNSAGEFANAIAQASSSRRRPRPRASRFPARDNAYASPQGRIRSGAPPTYFAPPSLPPGHSHISPPPSGFGDMFAFAGLRRQPPPFGDGPVAPSSFVMNGRLMATTNRPLPPPPQIAEEDECPICHRELPRRILSNSEQLREDHINNCITIHSASSSGPFAHGGTGGHSQFSQSYAIRRTGLFPYLATEKDCVDSEECTICLEEFEVGVPMARLECMCRFHRSCIDRWFVNHPGRCPVHQHDSPGF</sequence>
<dbReference type="AlphaFoldDB" id="A0AAI8VA46"/>
<keyword evidence="8" id="KW-0519">Myristate</keyword>
<evidence type="ECO:0000256" key="7">
    <source>
        <dbReference type="ARBA" id="ARBA00022679"/>
    </source>
</evidence>
<feature type="region of interest" description="Disordered" evidence="15">
    <location>
        <begin position="1"/>
        <end position="100"/>
    </location>
</feature>
<evidence type="ECO:0000256" key="12">
    <source>
        <dbReference type="ARBA" id="ARBA00023228"/>
    </source>
</evidence>
<dbReference type="PROSITE" id="PS50089">
    <property type="entry name" value="ZF_RING_2"/>
    <property type="match status" value="1"/>
</dbReference>
<proteinExistence type="predicted"/>
<keyword evidence="14" id="KW-0479">Metal-binding</keyword>
<keyword evidence="11" id="KW-0472">Membrane</keyword>
<protein>
    <recommendedName>
        <fullName evidence="6">RING-type E3 ubiquitin transferase</fullName>
        <ecNumber evidence="6">2.3.2.27</ecNumber>
    </recommendedName>
</protein>
<dbReference type="GO" id="GO:0016020">
    <property type="term" value="C:membrane"/>
    <property type="evidence" value="ECO:0007669"/>
    <property type="project" value="UniProtKB-SubCell"/>
</dbReference>
<evidence type="ECO:0000256" key="6">
    <source>
        <dbReference type="ARBA" id="ARBA00012483"/>
    </source>
</evidence>
<gene>
    <name evidence="17" type="ORF">KHLLAP_LOCUS1355</name>
</gene>
<evidence type="ECO:0000256" key="9">
    <source>
        <dbReference type="ARBA" id="ARBA00022753"/>
    </source>
</evidence>
<keyword evidence="12" id="KW-0458">Lysosome</keyword>
<evidence type="ECO:0000256" key="15">
    <source>
        <dbReference type="SAM" id="MobiDB-lite"/>
    </source>
</evidence>
<dbReference type="GO" id="GO:0008270">
    <property type="term" value="F:zinc ion binding"/>
    <property type="evidence" value="ECO:0007669"/>
    <property type="project" value="UniProtKB-KW"/>
</dbReference>
<dbReference type="GO" id="GO:0043161">
    <property type="term" value="P:proteasome-mediated ubiquitin-dependent protein catabolic process"/>
    <property type="evidence" value="ECO:0007669"/>
    <property type="project" value="TreeGrafter"/>
</dbReference>
<evidence type="ECO:0000259" key="16">
    <source>
        <dbReference type="PROSITE" id="PS50089"/>
    </source>
</evidence>
<evidence type="ECO:0000256" key="1">
    <source>
        <dbReference type="ARBA" id="ARBA00000900"/>
    </source>
</evidence>
<evidence type="ECO:0000256" key="13">
    <source>
        <dbReference type="ARBA" id="ARBA00023288"/>
    </source>
</evidence>
<feature type="domain" description="RING-type" evidence="16">
    <location>
        <begin position="307"/>
        <end position="349"/>
    </location>
</feature>
<dbReference type="InterPro" id="IPR001841">
    <property type="entry name" value="Znf_RING"/>
</dbReference>
<dbReference type="GO" id="GO:0061630">
    <property type="term" value="F:ubiquitin protein ligase activity"/>
    <property type="evidence" value="ECO:0007669"/>
    <property type="project" value="UniProtKB-EC"/>
</dbReference>
<organism evidence="17 18">
    <name type="scientific">Anthostomella pinea</name>
    <dbReference type="NCBI Taxonomy" id="933095"/>
    <lineage>
        <taxon>Eukaryota</taxon>
        <taxon>Fungi</taxon>
        <taxon>Dikarya</taxon>
        <taxon>Ascomycota</taxon>
        <taxon>Pezizomycotina</taxon>
        <taxon>Sordariomycetes</taxon>
        <taxon>Xylariomycetidae</taxon>
        <taxon>Xylariales</taxon>
        <taxon>Xylariaceae</taxon>
        <taxon>Anthostomella</taxon>
    </lineage>
</organism>
<keyword evidence="13" id="KW-0449">Lipoprotein</keyword>
<dbReference type="EMBL" id="CAUWAG010000003">
    <property type="protein sequence ID" value="CAJ2500887.1"/>
    <property type="molecule type" value="Genomic_DNA"/>
</dbReference>
<dbReference type="SMART" id="SM00184">
    <property type="entry name" value="RING"/>
    <property type="match status" value="1"/>
</dbReference>
<evidence type="ECO:0000256" key="14">
    <source>
        <dbReference type="PROSITE-ProRule" id="PRU00175"/>
    </source>
</evidence>
<feature type="region of interest" description="Disordered" evidence="15">
    <location>
        <begin position="121"/>
        <end position="156"/>
    </location>
</feature>
<dbReference type="InterPro" id="IPR013083">
    <property type="entry name" value="Znf_RING/FYVE/PHD"/>
</dbReference>
<evidence type="ECO:0000256" key="3">
    <source>
        <dbReference type="ARBA" id="ARBA00004177"/>
    </source>
</evidence>